<dbReference type="EMBL" id="BAABRL010000018">
    <property type="protein sequence ID" value="GAA5497593.1"/>
    <property type="molecule type" value="Genomic_DNA"/>
</dbReference>
<name>A0ABP9V4U9_9BACT</name>
<proteinExistence type="predicted"/>
<evidence type="ECO:0008006" key="4">
    <source>
        <dbReference type="Google" id="ProtNLM"/>
    </source>
</evidence>
<comment type="caution">
    <text evidence="2">The sequence shown here is derived from an EMBL/GenBank/DDBJ whole genome shotgun (WGS) entry which is preliminary data.</text>
</comment>
<accession>A0ABP9V4U9</accession>
<dbReference type="InterPro" id="IPR016024">
    <property type="entry name" value="ARM-type_fold"/>
</dbReference>
<feature type="signal peptide" evidence="1">
    <location>
        <begin position="1"/>
        <end position="20"/>
    </location>
</feature>
<dbReference type="SUPFAM" id="SSF48371">
    <property type="entry name" value="ARM repeat"/>
    <property type="match status" value="1"/>
</dbReference>
<evidence type="ECO:0000256" key="1">
    <source>
        <dbReference type="SAM" id="SignalP"/>
    </source>
</evidence>
<dbReference type="Proteomes" id="UP001424741">
    <property type="component" value="Unassembled WGS sequence"/>
</dbReference>
<feature type="chain" id="PRO_5045039148" description="HEAT repeat domain-containing protein" evidence="1">
    <location>
        <begin position="21"/>
        <end position="118"/>
    </location>
</feature>
<keyword evidence="1" id="KW-0732">Signal</keyword>
<organism evidence="2 3">
    <name type="scientific">Rubritalea halochordaticola</name>
    <dbReference type="NCBI Taxonomy" id="714537"/>
    <lineage>
        <taxon>Bacteria</taxon>
        <taxon>Pseudomonadati</taxon>
        <taxon>Verrucomicrobiota</taxon>
        <taxon>Verrucomicrobiia</taxon>
        <taxon>Verrucomicrobiales</taxon>
        <taxon>Rubritaleaceae</taxon>
        <taxon>Rubritalea</taxon>
    </lineage>
</organism>
<keyword evidence="3" id="KW-1185">Reference proteome</keyword>
<protein>
    <recommendedName>
        <fullName evidence="4">HEAT repeat domain-containing protein</fullName>
    </recommendedName>
</protein>
<sequence>MKQSLLTLGGCLLISWSAMARDYASIKEGLSSAEKEVATAAVDSCVTEGKAIIPSLQEWAGDEDPRLKARARHALGKITGQWGSQTKVVWKRSVKEAINEDKPLLVLHLFGKLDEEFC</sequence>
<dbReference type="RefSeq" id="WP_346190075.1">
    <property type="nucleotide sequence ID" value="NZ_BAABRL010000018.1"/>
</dbReference>
<reference evidence="2 3" key="1">
    <citation type="submission" date="2024-02" db="EMBL/GenBank/DDBJ databases">
        <title>Rubritalea halochordaticola NBRC 107102.</title>
        <authorList>
            <person name="Ichikawa N."/>
            <person name="Katano-Makiyama Y."/>
            <person name="Hidaka K."/>
        </authorList>
    </citation>
    <scope>NUCLEOTIDE SEQUENCE [LARGE SCALE GENOMIC DNA]</scope>
    <source>
        <strain evidence="2 3">NBRC 107102</strain>
    </source>
</reference>
<evidence type="ECO:0000313" key="3">
    <source>
        <dbReference type="Proteomes" id="UP001424741"/>
    </source>
</evidence>
<gene>
    <name evidence="2" type="ORF">Rhal01_03789</name>
</gene>
<evidence type="ECO:0000313" key="2">
    <source>
        <dbReference type="EMBL" id="GAA5497593.1"/>
    </source>
</evidence>